<sequence>MRVFISGSASHLARALLPRLCDDPAIESVLGLDIQPGWFEHRKYRHVQADLRDVSLAPLLQGCDGLVHLAFVVLRGKTPAHAMRAINLDASQRLFAAASAAGVTRQVHLSSAAVYGSGVLINEAVPLKPIPGFLYGEHKAELEHWLASHYPDVVRMRPHIILGAHAQPLLKTLLHQPFYVRLPDPQPQLQCVHEDDVATAIVLALKQPAAGAYNLAADDSFSFRDAIRARSRVAVPISPKLADAVLKLVWGMTGAGGEPGWMEGVHQSLTLDCGRARNELGWRPLHTSRDMLTR</sequence>
<reference evidence="2 3" key="1">
    <citation type="journal article" date="2019" name="Front. Microbiol.">
        <title>Genomes of Neutrophilic Sulfur-Oxidizing Chemolithoautotrophs Representing 9 Proteobacterial Species From 8 Genera.</title>
        <authorList>
            <person name="Watanabe T."/>
            <person name="Kojima H."/>
            <person name="Umezawa K."/>
            <person name="Hori C."/>
            <person name="Takasuka T.E."/>
            <person name="Kato Y."/>
            <person name="Fukui M."/>
        </authorList>
    </citation>
    <scope>NUCLEOTIDE SEQUENCE [LARGE SCALE GENOMIC DNA]</scope>
    <source>
        <strain evidence="2 3">TTN</strain>
    </source>
</reference>
<dbReference type="Pfam" id="PF01370">
    <property type="entry name" value="Epimerase"/>
    <property type="match status" value="1"/>
</dbReference>
<evidence type="ECO:0000313" key="2">
    <source>
        <dbReference type="EMBL" id="GBL46777.1"/>
    </source>
</evidence>
<dbReference type="EMBL" id="BGOW01000027">
    <property type="protein sequence ID" value="GBL46777.1"/>
    <property type="molecule type" value="Genomic_DNA"/>
</dbReference>
<evidence type="ECO:0000259" key="1">
    <source>
        <dbReference type="Pfam" id="PF01370"/>
    </source>
</evidence>
<dbReference type="Gene3D" id="3.40.50.720">
    <property type="entry name" value="NAD(P)-binding Rossmann-like Domain"/>
    <property type="match status" value="1"/>
</dbReference>
<feature type="domain" description="NAD-dependent epimerase/dehydratase" evidence="1">
    <location>
        <begin position="3"/>
        <end position="215"/>
    </location>
</feature>
<dbReference type="InterPro" id="IPR050177">
    <property type="entry name" value="Lipid_A_modif_metabolic_enz"/>
</dbReference>
<proteinExistence type="predicted"/>
<organism evidence="2 3">
    <name type="scientific">Sulfuriferula multivorans</name>
    <dbReference type="NCBI Taxonomy" id="1559896"/>
    <lineage>
        <taxon>Bacteria</taxon>
        <taxon>Pseudomonadati</taxon>
        <taxon>Pseudomonadota</taxon>
        <taxon>Betaproteobacteria</taxon>
        <taxon>Nitrosomonadales</taxon>
        <taxon>Sulfuricellaceae</taxon>
        <taxon>Sulfuriferula</taxon>
    </lineage>
</organism>
<dbReference type="InterPro" id="IPR001509">
    <property type="entry name" value="Epimerase_deHydtase"/>
</dbReference>
<dbReference type="PANTHER" id="PTHR43245">
    <property type="entry name" value="BIFUNCTIONAL POLYMYXIN RESISTANCE PROTEIN ARNA"/>
    <property type="match status" value="1"/>
</dbReference>
<comment type="caution">
    <text evidence="2">The sequence shown here is derived from an EMBL/GenBank/DDBJ whole genome shotgun (WGS) entry which is preliminary data.</text>
</comment>
<dbReference type="RefSeq" id="WP_124705559.1">
    <property type="nucleotide sequence ID" value="NZ_BGOW01000027.1"/>
</dbReference>
<evidence type="ECO:0000313" key="3">
    <source>
        <dbReference type="Proteomes" id="UP000286806"/>
    </source>
</evidence>
<protein>
    <submittedName>
        <fullName evidence="2">NAD-dependent epimerase/dehydratase</fullName>
    </submittedName>
</protein>
<dbReference type="PANTHER" id="PTHR43245:SF52">
    <property type="entry name" value="NAD-DEPENDENT EPIMERASE_DEHYDRATASE"/>
    <property type="match status" value="1"/>
</dbReference>
<dbReference type="InterPro" id="IPR036291">
    <property type="entry name" value="NAD(P)-bd_dom_sf"/>
</dbReference>
<dbReference type="SUPFAM" id="SSF51735">
    <property type="entry name" value="NAD(P)-binding Rossmann-fold domains"/>
    <property type="match status" value="1"/>
</dbReference>
<gene>
    <name evidence="2" type="ORF">SFMTTN_2602</name>
</gene>
<keyword evidence="3" id="KW-1185">Reference proteome</keyword>
<dbReference type="OrthoDB" id="9801056at2"/>
<dbReference type="AlphaFoldDB" id="A0A401JGM2"/>
<dbReference type="Proteomes" id="UP000286806">
    <property type="component" value="Unassembled WGS sequence"/>
</dbReference>
<name>A0A401JGM2_9PROT</name>
<accession>A0A401JGM2</accession>